<evidence type="ECO:0000313" key="3">
    <source>
        <dbReference type="Proteomes" id="UP001224682"/>
    </source>
</evidence>
<dbReference type="RefSeq" id="WP_307021994.1">
    <property type="nucleotide sequence ID" value="NZ_JAUSUI010000008.1"/>
</dbReference>
<dbReference type="InterPro" id="IPR001173">
    <property type="entry name" value="Glyco_trans_2-like"/>
</dbReference>
<dbReference type="PANTHER" id="PTHR43685:SF2">
    <property type="entry name" value="GLYCOSYLTRANSFERASE 2-LIKE DOMAIN-CONTAINING PROTEIN"/>
    <property type="match status" value="1"/>
</dbReference>
<accession>A0ABU0BFL9</accession>
<dbReference type="CDD" id="cd00761">
    <property type="entry name" value="Glyco_tranf_GTA_type"/>
    <property type="match status" value="1"/>
</dbReference>
<comment type="caution">
    <text evidence="2">The sequence shown here is derived from an EMBL/GenBank/DDBJ whole genome shotgun (WGS) entry which is preliminary data.</text>
</comment>
<organism evidence="2 3">
    <name type="scientific">Ancylobacter polymorphus</name>
    <dbReference type="NCBI Taxonomy" id="223390"/>
    <lineage>
        <taxon>Bacteria</taxon>
        <taxon>Pseudomonadati</taxon>
        <taxon>Pseudomonadota</taxon>
        <taxon>Alphaproteobacteria</taxon>
        <taxon>Hyphomicrobiales</taxon>
        <taxon>Xanthobacteraceae</taxon>
        <taxon>Ancylobacter</taxon>
    </lineage>
</organism>
<evidence type="ECO:0000259" key="1">
    <source>
        <dbReference type="Pfam" id="PF00535"/>
    </source>
</evidence>
<dbReference type="PANTHER" id="PTHR43685">
    <property type="entry name" value="GLYCOSYLTRANSFERASE"/>
    <property type="match status" value="1"/>
</dbReference>
<feature type="domain" description="Glycosyltransferase 2-like" evidence="1">
    <location>
        <begin position="42"/>
        <end position="205"/>
    </location>
</feature>
<dbReference type="Gene3D" id="3.90.550.10">
    <property type="entry name" value="Spore Coat Polysaccharide Biosynthesis Protein SpsA, Chain A"/>
    <property type="match status" value="1"/>
</dbReference>
<keyword evidence="3" id="KW-1185">Reference proteome</keyword>
<dbReference type="InterPro" id="IPR050834">
    <property type="entry name" value="Glycosyltransf_2"/>
</dbReference>
<reference evidence="2 3" key="1">
    <citation type="submission" date="2023-07" db="EMBL/GenBank/DDBJ databases">
        <title>Genomic Encyclopedia of Type Strains, Phase IV (KMG-IV): sequencing the most valuable type-strain genomes for metagenomic binning, comparative biology and taxonomic classification.</title>
        <authorList>
            <person name="Goeker M."/>
        </authorList>
    </citation>
    <scope>NUCLEOTIDE SEQUENCE [LARGE SCALE GENOMIC DNA]</scope>
    <source>
        <strain evidence="2 3">DSM 2457</strain>
    </source>
</reference>
<evidence type="ECO:0000313" key="2">
    <source>
        <dbReference type="EMBL" id="MDQ0304632.1"/>
    </source>
</evidence>
<sequence>MAVSPQPPLPRQRREDWRLPAGALALVPRFASGLPDERLTVTVGIPNYKRMDRLRLCLASLAQQQGRGFKVIVSNDEPGAPVPQALIDAFAHAFAALEIYEQPSNLGLLGNAHFVLAKARTPYFMWLANDDAVSETWIEDLATLLDADATAVGAMGQWIFALSPTHFYLRPQIRHDGRMRLPRVMNFIWRADDAFFYGMFRREALLRGTFQGYVWPNRGFVRNWCYVFLIAPLCAGRIVYSDRCRWVCDEYSAKHYPVAPSAGPKIAVLAAAAIRRVNVHLLYARNLFACAPLLVVPGFAVSLAALAREACAFLFSYMIRRVRSLTPP</sequence>
<gene>
    <name evidence="2" type="ORF">J2S75_003677</name>
</gene>
<dbReference type="Pfam" id="PF00535">
    <property type="entry name" value="Glycos_transf_2"/>
    <property type="match status" value="1"/>
</dbReference>
<name>A0ABU0BFL9_9HYPH</name>
<proteinExistence type="predicted"/>
<dbReference type="InterPro" id="IPR029044">
    <property type="entry name" value="Nucleotide-diphossugar_trans"/>
</dbReference>
<protein>
    <submittedName>
        <fullName evidence="2">Glycosyltransferase involved in cell wall biosynthesis</fullName>
    </submittedName>
</protein>
<dbReference type="EMBL" id="JAUSUI010000008">
    <property type="protein sequence ID" value="MDQ0304632.1"/>
    <property type="molecule type" value="Genomic_DNA"/>
</dbReference>
<dbReference type="SUPFAM" id="SSF53448">
    <property type="entry name" value="Nucleotide-diphospho-sugar transferases"/>
    <property type="match status" value="1"/>
</dbReference>
<dbReference type="Proteomes" id="UP001224682">
    <property type="component" value="Unassembled WGS sequence"/>
</dbReference>